<dbReference type="InterPro" id="IPR050491">
    <property type="entry name" value="AmpC-like"/>
</dbReference>
<dbReference type="InterPro" id="IPR021860">
    <property type="entry name" value="Peptidase_S12_Pab87-rel_C"/>
</dbReference>
<evidence type="ECO:0000259" key="7">
    <source>
        <dbReference type="Pfam" id="PF00144"/>
    </source>
</evidence>
<gene>
    <name evidence="9" type="ORF">CA834_09440</name>
</gene>
<dbReference type="GO" id="GO:0017001">
    <property type="term" value="P:antibiotic catabolic process"/>
    <property type="evidence" value="ECO:0007669"/>
    <property type="project" value="InterPro"/>
</dbReference>
<protein>
    <recommendedName>
        <fullName evidence="5">Beta-lactamase</fullName>
        <ecNumber evidence="5">3.5.2.6</ecNumber>
    </recommendedName>
</protein>
<evidence type="ECO:0000256" key="2">
    <source>
        <dbReference type="ARBA" id="ARBA00007840"/>
    </source>
</evidence>
<comment type="similarity">
    <text evidence="2 5">Belongs to the class-C beta-lactamase family.</text>
</comment>
<dbReference type="PANTHER" id="PTHR46825:SF8">
    <property type="entry name" value="BETA-LACTAMASE-RELATED"/>
    <property type="match status" value="1"/>
</dbReference>
<dbReference type="GO" id="GO:0030288">
    <property type="term" value="C:outer membrane-bounded periplasmic space"/>
    <property type="evidence" value="ECO:0007669"/>
    <property type="project" value="InterPro"/>
</dbReference>
<dbReference type="EC" id="3.5.2.6" evidence="5"/>
<evidence type="ECO:0000256" key="6">
    <source>
        <dbReference type="SAM" id="SignalP"/>
    </source>
</evidence>
<feature type="domain" description="Peptidase S12 Pab87-related C-terminal" evidence="8">
    <location>
        <begin position="372"/>
        <end position="449"/>
    </location>
</feature>
<dbReference type="OrthoDB" id="9793489at2"/>
<sequence>MKLKNLLIIILCLSTFQFGIAQPNLIKPELKHYIQTRVDNGVNPSVAMAYIDNDSVEYYNYGKTKLAAGVEVNNVTVYEIGSISKVFTCIILADEVIKGTMNLDDPVAKFLPDSVKIPSRNGRQITLKDLATHTSALPRMPFNLNPSDSANPFADYTVGKLYEFLSTYELTRDIGVQYEYSNLGMGLLGHVLELHTGKSYEDLVMDRIAKPLGMEDTKIELTDSMRERLALPHNNEVKETKNWDIPVLGGAGALRSTTRDMVKFVKANITPNASRLYKAMALSHQVAFKNEANNFQIGLGWHFANNNNIIWHNGGTGGYRAFAGFIQGGRQGVVVLTNSIYSVDRVGLVQLGQNLDLKIPEKPKFPEIVEVEDSVLESYVGKYQLFPAVFVTVSKKGSQLFGQLTGQPEFEIYPSANNVFFLKIVEASITFNKNEDGLVDGLTLKQNGQNMVGTKVD</sequence>
<dbReference type="PROSITE" id="PS00336">
    <property type="entry name" value="BETA_LACTAMASE_C"/>
    <property type="match status" value="1"/>
</dbReference>
<dbReference type="RefSeq" id="WP_094968442.1">
    <property type="nucleotide sequence ID" value="NZ_NGJN01000004.1"/>
</dbReference>
<dbReference type="EMBL" id="NGJN01000004">
    <property type="protein sequence ID" value="OZV68676.1"/>
    <property type="molecule type" value="Genomic_DNA"/>
</dbReference>
<feature type="signal peptide" evidence="6">
    <location>
        <begin position="1"/>
        <end position="21"/>
    </location>
</feature>
<dbReference type="PANTHER" id="PTHR46825">
    <property type="entry name" value="D-ALANYL-D-ALANINE-CARBOXYPEPTIDASE/ENDOPEPTIDASE AMPH"/>
    <property type="match status" value="1"/>
</dbReference>
<dbReference type="GO" id="GO:0008800">
    <property type="term" value="F:beta-lactamase activity"/>
    <property type="evidence" value="ECO:0007669"/>
    <property type="project" value="UniProtKB-UniRule"/>
</dbReference>
<name>A0A265UTQ1_9FLAO</name>
<accession>A0A265UTQ1</accession>
<evidence type="ECO:0000259" key="8">
    <source>
        <dbReference type="Pfam" id="PF11954"/>
    </source>
</evidence>
<keyword evidence="3 5" id="KW-0378">Hydrolase</keyword>
<evidence type="ECO:0000256" key="1">
    <source>
        <dbReference type="ARBA" id="ARBA00001526"/>
    </source>
</evidence>
<keyword evidence="10" id="KW-1185">Reference proteome</keyword>
<evidence type="ECO:0000256" key="3">
    <source>
        <dbReference type="ARBA" id="ARBA00022801"/>
    </source>
</evidence>
<comment type="catalytic activity">
    <reaction evidence="1 5">
        <text>a beta-lactam + H2O = a substituted beta-amino acid</text>
        <dbReference type="Rhea" id="RHEA:20401"/>
        <dbReference type="ChEBI" id="CHEBI:15377"/>
        <dbReference type="ChEBI" id="CHEBI:35627"/>
        <dbReference type="ChEBI" id="CHEBI:140347"/>
        <dbReference type="EC" id="3.5.2.6"/>
    </reaction>
</comment>
<dbReference type="Proteomes" id="UP000216840">
    <property type="component" value="Unassembled WGS sequence"/>
</dbReference>
<dbReference type="Pfam" id="PF11954">
    <property type="entry name" value="DUF3471"/>
    <property type="match status" value="1"/>
</dbReference>
<proteinExistence type="inferred from homology"/>
<evidence type="ECO:0000256" key="5">
    <source>
        <dbReference type="RuleBase" id="RU361140"/>
    </source>
</evidence>
<dbReference type="InterPro" id="IPR001466">
    <property type="entry name" value="Beta-lactam-related"/>
</dbReference>
<keyword evidence="6" id="KW-0732">Signal</keyword>
<evidence type="ECO:0000256" key="4">
    <source>
        <dbReference type="ARBA" id="ARBA00023251"/>
    </source>
</evidence>
<feature type="chain" id="PRO_5012334122" description="Beta-lactamase" evidence="6">
    <location>
        <begin position="22"/>
        <end position="457"/>
    </location>
</feature>
<dbReference type="SUPFAM" id="SSF56601">
    <property type="entry name" value="beta-lactamase/transpeptidase-like"/>
    <property type="match status" value="1"/>
</dbReference>
<dbReference type="AlphaFoldDB" id="A0A265UTQ1"/>
<evidence type="ECO:0000313" key="10">
    <source>
        <dbReference type="Proteomes" id="UP000216840"/>
    </source>
</evidence>
<dbReference type="InterPro" id="IPR012338">
    <property type="entry name" value="Beta-lactam/transpept-like"/>
</dbReference>
<dbReference type="Gene3D" id="3.40.710.10">
    <property type="entry name" value="DD-peptidase/beta-lactamase superfamily"/>
    <property type="match status" value="1"/>
</dbReference>
<dbReference type="Pfam" id="PF00144">
    <property type="entry name" value="Beta-lactamase"/>
    <property type="match status" value="1"/>
</dbReference>
<evidence type="ECO:0000313" key="9">
    <source>
        <dbReference type="EMBL" id="OZV68676.1"/>
    </source>
</evidence>
<feature type="domain" description="Beta-lactamase-related" evidence="7">
    <location>
        <begin position="31"/>
        <end position="342"/>
    </location>
</feature>
<dbReference type="GO" id="GO:0046677">
    <property type="term" value="P:response to antibiotic"/>
    <property type="evidence" value="ECO:0007669"/>
    <property type="project" value="UniProtKB-UniRule"/>
</dbReference>
<dbReference type="InterPro" id="IPR001586">
    <property type="entry name" value="Beta-lactam_class-C_AS"/>
</dbReference>
<reference evidence="9 10" key="1">
    <citation type="submission" date="2017-05" db="EMBL/GenBank/DDBJ databases">
        <title>The draft genome sequence of Idiomarina salinarum WNB302.</title>
        <authorList>
            <person name="Sun Y."/>
            <person name="Chen B."/>
            <person name="Du Z."/>
        </authorList>
    </citation>
    <scope>NUCLEOTIDE SEQUENCE [LARGE SCALE GENOMIC DNA]</scope>
    <source>
        <strain evidence="9 10">WNB302</strain>
    </source>
</reference>
<organism evidence="9 10">
    <name type="scientific">Winogradskyella aurantia</name>
    <dbReference type="NCBI Taxonomy" id="1915063"/>
    <lineage>
        <taxon>Bacteria</taxon>
        <taxon>Pseudomonadati</taxon>
        <taxon>Bacteroidota</taxon>
        <taxon>Flavobacteriia</taxon>
        <taxon>Flavobacteriales</taxon>
        <taxon>Flavobacteriaceae</taxon>
        <taxon>Winogradskyella</taxon>
    </lineage>
</organism>
<keyword evidence="4 5" id="KW-0046">Antibiotic resistance</keyword>
<comment type="caution">
    <text evidence="9">The sequence shown here is derived from an EMBL/GenBank/DDBJ whole genome shotgun (WGS) entry which is preliminary data.</text>
</comment>